<feature type="transmembrane region" description="Helical" evidence="1">
    <location>
        <begin position="74"/>
        <end position="93"/>
    </location>
</feature>
<name>A0ABU5DE43_9BURK</name>
<evidence type="ECO:0000313" key="2">
    <source>
        <dbReference type="EMBL" id="MDY0744018.1"/>
    </source>
</evidence>
<gene>
    <name evidence="2" type="ORF">SNE35_05860</name>
</gene>
<feature type="transmembrane region" description="Helical" evidence="1">
    <location>
        <begin position="14"/>
        <end position="37"/>
    </location>
</feature>
<keyword evidence="1" id="KW-0812">Transmembrane</keyword>
<evidence type="ECO:0000313" key="3">
    <source>
        <dbReference type="Proteomes" id="UP001285263"/>
    </source>
</evidence>
<dbReference type="RefSeq" id="WP_320421928.1">
    <property type="nucleotide sequence ID" value="NZ_JAXCLA010000002.1"/>
</dbReference>
<proteinExistence type="predicted"/>
<dbReference type="Proteomes" id="UP001285263">
    <property type="component" value="Unassembled WGS sequence"/>
</dbReference>
<evidence type="ECO:0000256" key="1">
    <source>
        <dbReference type="SAM" id="Phobius"/>
    </source>
</evidence>
<feature type="transmembrane region" description="Helical" evidence="1">
    <location>
        <begin position="49"/>
        <end position="67"/>
    </location>
</feature>
<keyword evidence="1" id="KW-0472">Membrane</keyword>
<reference evidence="2 3" key="1">
    <citation type="submission" date="2023-11" db="EMBL/GenBank/DDBJ databases">
        <title>Paucibacter sp. nov., isolated from fresh soil in Korea.</title>
        <authorList>
            <person name="Le N.T.T."/>
        </authorList>
    </citation>
    <scope>NUCLEOTIDE SEQUENCE [LARGE SCALE GENOMIC DNA]</scope>
    <source>
        <strain evidence="2 3">R3-3</strain>
    </source>
</reference>
<comment type="caution">
    <text evidence="2">The sequence shown here is derived from an EMBL/GenBank/DDBJ whole genome shotgun (WGS) entry which is preliminary data.</text>
</comment>
<dbReference type="EMBL" id="JAXCLA010000002">
    <property type="protein sequence ID" value="MDY0744018.1"/>
    <property type="molecule type" value="Genomic_DNA"/>
</dbReference>
<protein>
    <submittedName>
        <fullName evidence="2">Iron uptake protein</fullName>
    </submittedName>
</protein>
<accession>A0ABU5DE43</accession>
<keyword evidence="1" id="KW-1133">Transmembrane helix</keyword>
<keyword evidence="3" id="KW-1185">Reference proteome</keyword>
<organism evidence="2 3">
    <name type="scientific">Roseateles agri</name>
    <dbReference type="NCBI Taxonomy" id="3098619"/>
    <lineage>
        <taxon>Bacteria</taxon>
        <taxon>Pseudomonadati</taxon>
        <taxon>Pseudomonadota</taxon>
        <taxon>Betaproteobacteria</taxon>
        <taxon>Burkholderiales</taxon>
        <taxon>Sphaerotilaceae</taxon>
        <taxon>Roseateles</taxon>
    </lineage>
</organism>
<sequence length="98" mass="10284">MTAIPRPLQIASRIAASLVGGWVFVWGLVMLGIGALLRGGVPYEDAQTAMYLLAFLVYLVAFCWTFAAASAWRVWLVLIGGGALMTAVGSWLAGPAAA</sequence>